<evidence type="ECO:0000313" key="2">
    <source>
        <dbReference type="EMBL" id="QDT23773.1"/>
    </source>
</evidence>
<evidence type="ECO:0000313" key="3">
    <source>
        <dbReference type="Proteomes" id="UP000320421"/>
    </source>
</evidence>
<dbReference type="EMBL" id="CP036266">
    <property type="protein sequence ID" value="QDT23773.1"/>
    <property type="molecule type" value="Genomic_DNA"/>
</dbReference>
<organism evidence="2 3">
    <name type="scientific">Gimesia chilikensis</name>
    <dbReference type="NCBI Taxonomy" id="2605989"/>
    <lineage>
        <taxon>Bacteria</taxon>
        <taxon>Pseudomonadati</taxon>
        <taxon>Planctomycetota</taxon>
        <taxon>Planctomycetia</taxon>
        <taxon>Planctomycetales</taxon>
        <taxon>Planctomycetaceae</taxon>
        <taxon>Gimesia</taxon>
    </lineage>
</organism>
<feature type="signal peptide" evidence="1">
    <location>
        <begin position="1"/>
        <end position="23"/>
    </location>
</feature>
<feature type="chain" id="PRO_5021725999" description="Lipoprotein" evidence="1">
    <location>
        <begin position="24"/>
        <end position="103"/>
    </location>
</feature>
<protein>
    <recommendedName>
        <fullName evidence="4">Lipoprotein</fullName>
    </recommendedName>
</protein>
<proteinExistence type="predicted"/>
<gene>
    <name evidence="2" type="ORF">HG66A1_55970</name>
</gene>
<name>A0A517PWM4_9PLAN</name>
<dbReference type="PROSITE" id="PS51257">
    <property type="entry name" value="PROKAR_LIPOPROTEIN"/>
    <property type="match status" value="1"/>
</dbReference>
<evidence type="ECO:0008006" key="4">
    <source>
        <dbReference type="Google" id="ProtNLM"/>
    </source>
</evidence>
<dbReference type="OrthoDB" id="288412at2"/>
<dbReference type="RefSeq" id="WP_145191665.1">
    <property type="nucleotide sequence ID" value="NZ_CP036266.1"/>
</dbReference>
<sequence length="103" mass="11784" precursor="true">MPRRMFFSLVVLLCGSLLLSGCGYPEVSPKTYELSKALYSVCNQKSTERLVKVQALIQSSLEQEEITSREADWLNEIIKQAQEGEWDEALRESRQIMEDQAGR</sequence>
<dbReference type="Proteomes" id="UP000320421">
    <property type="component" value="Chromosome"/>
</dbReference>
<accession>A0A517PWM4</accession>
<dbReference type="AlphaFoldDB" id="A0A517PWM4"/>
<evidence type="ECO:0000256" key="1">
    <source>
        <dbReference type="SAM" id="SignalP"/>
    </source>
</evidence>
<keyword evidence="3" id="KW-1185">Reference proteome</keyword>
<reference evidence="2 3" key="1">
    <citation type="submission" date="2019-02" db="EMBL/GenBank/DDBJ databases">
        <title>Deep-cultivation of Planctomycetes and their phenomic and genomic characterization uncovers novel biology.</title>
        <authorList>
            <person name="Wiegand S."/>
            <person name="Jogler M."/>
            <person name="Boedeker C."/>
            <person name="Pinto D."/>
            <person name="Vollmers J."/>
            <person name="Rivas-Marin E."/>
            <person name="Kohn T."/>
            <person name="Peeters S.H."/>
            <person name="Heuer A."/>
            <person name="Rast P."/>
            <person name="Oberbeckmann S."/>
            <person name="Bunk B."/>
            <person name="Jeske O."/>
            <person name="Meyerdierks A."/>
            <person name="Storesund J.E."/>
            <person name="Kallscheuer N."/>
            <person name="Luecker S."/>
            <person name="Lage O.M."/>
            <person name="Pohl T."/>
            <person name="Merkel B.J."/>
            <person name="Hornburger P."/>
            <person name="Mueller R.-W."/>
            <person name="Bruemmer F."/>
            <person name="Labrenz M."/>
            <person name="Spormann A.M."/>
            <person name="Op den Camp H."/>
            <person name="Overmann J."/>
            <person name="Amann R."/>
            <person name="Jetten M.S.M."/>
            <person name="Mascher T."/>
            <person name="Medema M.H."/>
            <person name="Devos D.P."/>
            <person name="Kaster A.-K."/>
            <person name="Ovreas L."/>
            <person name="Rohde M."/>
            <person name="Galperin M.Y."/>
            <person name="Jogler C."/>
        </authorList>
    </citation>
    <scope>NUCLEOTIDE SEQUENCE [LARGE SCALE GENOMIC DNA]</scope>
    <source>
        <strain evidence="2 3">HG66A1</strain>
    </source>
</reference>
<keyword evidence="1" id="KW-0732">Signal</keyword>